<evidence type="ECO:0000256" key="5">
    <source>
        <dbReference type="SAM" id="MobiDB-lite"/>
    </source>
</evidence>
<sequence>MSGAVREIQVSESGQTSNRSTTDLSEVLSRLEVIETYLKDIEGNTRSSDEQKLVFRDSSDLVTVLIRTSIISIGEIDTVKQEFTCDIFVAAKWKEPRLKGRKNEDIDWSQEWHPRIVFFNALVIDKMEKRRFIEEDEDDIPYAYETFRIFGTFRENLELDHFPLDYQELTITLMSDWTDKMVKFQKDMKRKDWIRPETFTAVQQWNLQRFVVTISESTQHSTASSNNNYPMYHIKAFVRRKNGFYLWNVALIVFLITALSFTSFSVPISESADRLSVTLTLLLTAIAFKFVVSQSLPTISYLTLLDMYVISGLVFLFCIAVENGLVVALPVKIQKEVDRICLFTAIAIFVLIHIIAVIVVLMKKRKVDKTVLEYAKKYKAVCEEIDKVGMGKHIY</sequence>
<dbReference type="InterPro" id="IPR036734">
    <property type="entry name" value="Neur_chan_lig-bd_sf"/>
</dbReference>
<dbReference type="Gene3D" id="1.20.58.390">
    <property type="entry name" value="Neurotransmitter-gated ion-channel transmembrane domain"/>
    <property type="match status" value="1"/>
</dbReference>
<dbReference type="PANTHER" id="PTHR18945">
    <property type="entry name" value="NEUROTRANSMITTER GATED ION CHANNEL"/>
    <property type="match status" value="1"/>
</dbReference>
<feature type="domain" description="Neurotransmitter-gated ion-channel ligand-binding" evidence="7">
    <location>
        <begin position="56"/>
        <end position="241"/>
    </location>
</feature>
<dbReference type="EnsemblMetazoa" id="XM_021055281.2">
    <property type="protein sequence ID" value="XP_020910940.1"/>
    <property type="gene ID" value="LOC110248733"/>
</dbReference>
<evidence type="ECO:0000256" key="6">
    <source>
        <dbReference type="SAM" id="Phobius"/>
    </source>
</evidence>
<dbReference type="GO" id="GO:0016020">
    <property type="term" value="C:membrane"/>
    <property type="evidence" value="ECO:0007669"/>
    <property type="project" value="UniProtKB-SubCell"/>
</dbReference>
<proteinExistence type="predicted"/>
<keyword evidence="3 6" id="KW-1133">Transmembrane helix</keyword>
<dbReference type="GO" id="GO:0005230">
    <property type="term" value="F:extracellular ligand-gated monoatomic ion channel activity"/>
    <property type="evidence" value="ECO:0007669"/>
    <property type="project" value="InterPro"/>
</dbReference>
<dbReference type="InterPro" id="IPR006201">
    <property type="entry name" value="Neur_channel"/>
</dbReference>
<dbReference type="RefSeq" id="XP_020910940.1">
    <property type="nucleotide sequence ID" value="XM_021055281.2"/>
</dbReference>
<dbReference type="Proteomes" id="UP000887567">
    <property type="component" value="Unplaced"/>
</dbReference>
<dbReference type="Gene3D" id="2.70.170.10">
    <property type="entry name" value="Neurotransmitter-gated ion-channel ligand-binding domain"/>
    <property type="match status" value="1"/>
</dbReference>
<protein>
    <recommendedName>
        <fullName evidence="7">Neurotransmitter-gated ion-channel ligand-binding domain-containing protein</fullName>
    </recommendedName>
</protein>
<dbReference type="InterPro" id="IPR006202">
    <property type="entry name" value="Neur_chan_lig-bd"/>
</dbReference>
<feature type="transmembrane region" description="Helical" evidence="6">
    <location>
        <begin position="304"/>
        <end position="328"/>
    </location>
</feature>
<dbReference type="InterPro" id="IPR038050">
    <property type="entry name" value="Neuro_actylchol_rec"/>
</dbReference>
<dbReference type="GeneID" id="110248733"/>
<dbReference type="SUPFAM" id="SSF63712">
    <property type="entry name" value="Nicotinic receptor ligand binding domain-like"/>
    <property type="match status" value="1"/>
</dbReference>
<dbReference type="InterPro" id="IPR036719">
    <property type="entry name" value="Neuro-gated_channel_TM_sf"/>
</dbReference>
<feature type="region of interest" description="Disordered" evidence="5">
    <location>
        <begin position="1"/>
        <end position="23"/>
    </location>
</feature>
<keyword evidence="2 6" id="KW-0812">Transmembrane</keyword>
<feature type="transmembrane region" description="Helical" evidence="6">
    <location>
        <begin position="340"/>
        <end position="362"/>
    </location>
</feature>
<evidence type="ECO:0000256" key="4">
    <source>
        <dbReference type="ARBA" id="ARBA00023136"/>
    </source>
</evidence>
<feature type="transmembrane region" description="Helical" evidence="6">
    <location>
        <begin position="244"/>
        <end position="268"/>
    </location>
</feature>
<evidence type="ECO:0000256" key="1">
    <source>
        <dbReference type="ARBA" id="ARBA00004141"/>
    </source>
</evidence>
<evidence type="ECO:0000256" key="2">
    <source>
        <dbReference type="ARBA" id="ARBA00022692"/>
    </source>
</evidence>
<dbReference type="FunFam" id="2.70.170.10:FF:000053">
    <property type="entry name" value="Predicted protein"/>
    <property type="match status" value="1"/>
</dbReference>
<dbReference type="SUPFAM" id="SSF90112">
    <property type="entry name" value="Neurotransmitter-gated ion-channel transmembrane pore"/>
    <property type="match status" value="1"/>
</dbReference>
<organism evidence="8 9">
    <name type="scientific">Exaiptasia diaphana</name>
    <name type="common">Tropical sea anemone</name>
    <name type="synonym">Aiptasia pulchella</name>
    <dbReference type="NCBI Taxonomy" id="2652724"/>
    <lineage>
        <taxon>Eukaryota</taxon>
        <taxon>Metazoa</taxon>
        <taxon>Cnidaria</taxon>
        <taxon>Anthozoa</taxon>
        <taxon>Hexacorallia</taxon>
        <taxon>Actiniaria</taxon>
        <taxon>Aiptasiidae</taxon>
        <taxon>Exaiptasia</taxon>
    </lineage>
</organism>
<evidence type="ECO:0000259" key="7">
    <source>
        <dbReference type="Pfam" id="PF02931"/>
    </source>
</evidence>
<name>A0A913XWI4_EXADI</name>
<dbReference type="GO" id="GO:0004888">
    <property type="term" value="F:transmembrane signaling receptor activity"/>
    <property type="evidence" value="ECO:0007669"/>
    <property type="project" value="InterPro"/>
</dbReference>
<keyword evidence="9" id="KW-1185">Reference proteome</keyword>
<evidence type="ECO:0000313" key="8">
    <source>
        <dbReference type="EnsemblMetazoa" id="XP_020910940.1"/>
    </source>
</evidence>
<evidence type="ECO:0000313" key="9">
    <source>
        <dbReference type="Proteomes" id="UP000887567"/>
    </source>
</evidence>
<dbReference type="OMA" id="WHEPRND"/>
<reference evidence="8" key="1">
    <citation type="submission" date="2022-11" db="UniProtKB">
        <authorList>
            <consortium name="EnsemblMetazoa"/>
        </authorList>
    </citation>
    <scope>IDENTIFICATION</scope>
</reference>
<feature type="transmembrane region" description="Helical" evidence="6">
    <location>
        <begin position="274"/>
        <end position="292"/>
    </location>
</feature>
<dbReference type="KEGG" id="epa:110248733"/>
<feature type="compositionally biased region" description="Polar residues" evidence="5">
    <location>
        <begin position="10"/>
        <end position="23"/>
    </location>
</feature>
<accession>A0A913XWI4</accession>
<comment type="subcellular location">
    <subcellularLocation>
        <location evidence="1">Membrane</location>
        <topology evidence="1">Multi-pass membrane protein</topology>
    </subcellularLocation>
</comment>
<dbReference type="AlphaFoldDB" id="A0A913XWI4"/>
<dbReference type="OrthoDB" id="5975154at2759"/>
<dbReference type="Pfam" id="PF02931">
    <property type="entry name" value="Neur_chan_LBD"/>
    <property type="match status" value="1"/>
</dbReference>
<keyword evidence="4 6" id="KW-0472">Membrane</keyword>
<evidence type="ECO:0000256" key="3">
    <source>
        <dbReference type="ARBA" id="ARBA00022989"/>
    </source>
</evidence>